<comment type="similarity">
    <text evidence="7">Belongs to the binding-protein-dependent transport system permease family.</text>
</comment>
<evidence type="ECO:0000256" key="6">
    <source>
        <dbReference type="ARBA" id="ARBA00023136"/>
    </source>
</evidence>
<sequence>MCTLRFLSRAAEGVFNLKNKNPLASFILIRFISMVIILFILGFAVFGLMSLAPGDIVDQYAQKQLFAMTEGADQGDETMTEQQLAEIKRQLGLDLPFYRQYLRWLHQVFVEHDLGTSMISRAPILFLIRSRLINSIILNLISLVFLTGISFALGIYFSSKVGTRTDLAATFIALFLHAFPGLLLLILLQLFAALTNLFPVTAYPDFPYAEAPTRFVFSYLHHIILPLIGAFLGGIGGTMRMIRATMLDQLGQPYITALRSRGVSERRVYLNHAFRNTLNPYITSSANLLASLFSGSLILEIIFSYPGIGRLMYEAVRQEDINLVLANIMFISFLVLTGMLVADILLALVDPRIRYSAE</sequence>
<keyword evidence="6 7" id="KW-0472">Membrane</keyword>
<evidence type="ECO:0000256" key="1">
    <source>
        <dbReference type="ARBA" id="ARBA00004651"/>
    </source>
</evidence>
<feature type="transmembrane region" description="Helical" evidence="7">
    <location>
        <begin position="136"/>
        <end position="157"/>
    </location>
</feature>
<feature type="transmembrane region" description="Helical" evidence="7">
    <location>
        <begin position="169"/>
        <end position="195"/>
    </location>
</feature>
<gene>
    <name evidence="9" type="ORF">PQJ61_01700</name>
</gene>
<dbReference type="PROSITE" id="PS50928">
    <property type="entry name" value="ABC_TM1"/>
    <property type="match status" value="1"/>
</dbReference>
<organism evidence="9 10">
    <name type="scientific">Candidatus Thalassospirochaeta sargassi</name>
    <dbReference type="NCBI Taxonomy" id="3119039"/>
    <lineage>
        <taxon>Bacteria</taxon>
        <taxon>Pseudomonadati</taxon>
        <taxon>Spirochaetota</taxon>
        <taxon>Spirochaetia</taxon>
        <taxon>Spirochaetales</taxon>
        <taxon>Spirochaetaceae</taxon>
        <taxon>Candidatus Thalassospirochaeta</taxon>
    </lineage>
</organism>
<keyword evidence="2 7" id="KW-0813">Transport</keyword>
<dbReference type="InterPro" id="IPR000515">
    <property type="entry name" value="MetI-like"/>
</dbReference>
<protein>
    <submittedName>
        <fullName evidence="9">ABC transporter permease</fullName>
    </submittedName>
</protein>
<evidence type="ECO:0000259" key="8">
    <source>
        <dbReference type="PROSITE" id="PS50928"/>
    </source>
</evidence>
<comment type="caution">
    <text evidence="9">The sequence shown here is derived from an EMBL/GenBank/DDBJ whole genome shotgun (WGS) entry which is preliminary data.</text>
</comment>
<keyword evidence="4 7" id="KW-0812">Transmembrane</keyword>
<dbReference type="AlphaFoldDB" id="A0AAJ1ICB8"/>
<dbReference type="Pfam" id="PF19300">
    <property type="entry name" value="BPD_transp_1_N"/>
    <property type="match status" value="1"/>
</dbReference>
<dbReference type="GO" id="GO:0005886">
    <property type="term" value="C:plasma membrane"/>
    <property type="evidence" value="ECO:0007669"/>
    <property type="project" value="UniProtKB-SubCell"/>
</dbReference>
<dbReference type="PANTHER" id="PTHR30465:SF0">
    <property type="entry name" value="OLIGOPEPTIDE TRANSPORT SYSTEM PERMEASE PROTEIN APPB"/>
    <property type="match status" value="1"/>
</dbReference>
<dbReference type="Gene3D" id="1.10.3720.10">
    <property type="entry name" value="MetI-like"/>
    <property type="match status" value="1"/>
</dbReference>
<evidence type="ECO:0000256" key="7">
    <source>
        <dbReference type="RuleBase" id="RU363032"/>
    </source>
</evidence>
<comment type="subcellular location">
    <subcellularLocation>
        <location evidence="1 7">Cell membrane</location>
        <topology evidence="1 7">Multi-pass membrane protein</topology>
    </subcellularLocation>
</comment>
<feature type="transmembrane region" description="Helical" evidence="7">
    <location>
        <begin position="215"/>
        <end position="236"/>
    </location>
</feature>
<proteinExistence type="inferred from homology"/>
<feature type="domain" description="ABC transmembrane type-1" evidence="8">
    <location>
        <begin position="132"/>
        <end position="346"/>
    </location>
</feature>
<feature type="transmembrane region" description="Helical" evidence="7">
    <location>
        <begin position="288"/>
        <end position="308"/>
    </location>
</feature>
<evidence type="ECO:0000256" key="5">
    <source>
        <dbReference type="ARBA" id="ARBA00022989"/>
    </source>
</evidence>
<evidence type="ECO:0000313" key="9">
    <source>
        <dbReference type="EMBL" id="MDC7225459.1"/>
    </source>
</evidence>
<evidence type="ECO:0000256" key="4">
    <source>
        <dbReference type="ARBA" id="ARBA00022692"/>
    </source>
</evidence>
<reference evidence="9 10" key="1">
    <citation type="submission" date="2022-12" db="EMBL/GenBank/DDBJ databases">
        <title>Metagenome assembled genome from gulf of manar.</title>
        <authorList>
            <person name="Kohli P."/>
            <person name="Pk S."/>
            <person name="Venkata Ramana C."/>
            <person name="Sasikala C."/>
        </authorList>
    </citation>
    <scope>NUCLEOTIDE SEQUENCE [LARGE SCALE GENOMIC DNA]</scope>
    <source>
        <strain evidence="9">JB008</strain>
    </source>
</reference>
<dbReference type="InterPro" id="IPR045621">
    <property type="entry name" value="BPD_transp_1_N"/>
</dbReference>
<feature type="transmembrane region" description="Helical" evidence="7">
    <location>
        <begin position="328"/>
        <end position="349"/>
    </location>
</feature>
<feature type="transmembrane region" description="Helical" evidence="7">
    <location>
        <begin position="27"/>
        <end position="49"/>
    </location>
</feature>
<keyword evidence="5 7" id="KW-1133">Transmembrane helix</keyword>
<dbReference type="GO" id="GO:0055085">
    <property type="term" value="P:transmembrane transport"/>
    <property type="evidence" value="ECO:0007669"/>
    <property type="project" value="InterPro"/>
</dbReference>
<dbReference type="Proteomes" id="UP001221217">
    <property type="component" value="Unassembled WGS sequence"/>
</dbReference>
<keyword evidence="3" id="KW-1003">Cell membrane</keyword>
<evidence type="ECO:0000256" key="2">
    <source>
        <dbReference type="ARBA" id="ARBA00022448"/>
    </source>
</evidence>
<dbReference type="PANTHER" id="PTHR30465">
    <property type="entry name" value="INNER MEMBRANE ABC TRANSPORTER"/>
    <property type="match status" value="1"/>
</dbReference>
<evidence type="ECO:0000256" key="3">
    <source>
        <dbReference type="ARBA" id="ARBA00022475"/>
    </source>
</evidence>
<dbReference type="SUPFAM" id="SSF161098">
    <property type="entry name" value="MetI-like"/>
    <property type="match status" value="1"/>
</dbReference>
<evidence type="ECO:0000313" key="10">
    <source>
        <dbReference type="Proteomes" id="UP001221217"/>
    </source>
</evidence>
<dbReference type="EMBL" id="JAQQAL010000006">
    <property type="protein sequence ID" value="MDC7225459.1"/>
    <property type="molecule type" value="Genomic_DNA"/>
</dbReference>
<dbReference type="CDD" id="cd06261">
    <property type="entry name" value="TM_PBP2"/>
    <property type="match status" value="1"/>
</dbReference>
<dbReference type="InterPro" id="IPR035906">
    <property type="entry name" value="MetI-like_sf"/>
</dbReference>
<accession>A0AAJ1ICB8</accession>
<name>A0AAJ1ICB8_9SPIO</name>
<dbReference type="Pfam" id="PF00528">
    <property type="entry name" value="BPD_transp_1"/>
    <property type="match status" value="1"/>
</dbReference>